<dbReference type="OrthoDB" id="204980at2759"/>
<dbReference type="GO" id="GO:0005975">
    <property type="term" value="P:carbohydrate metabolic process"/>
    <property type="evidence" value="ECO:0007669"/>
    <property type="project" value="InterPro"/>
</dbReference>
<organism evidence="3 4">
    <name type="scientific">Silurus meridionalis</name>
    <name type="common">Southern catfish</name>
    <name type="synonym">Silurus soldatovi meridionalis</name>
    <dbReference type="NCBI Taxonomy" id="175797"/>
    <lineage>
        <taxon>Eukaryota</taxon>
        <taxon>Metazoa</taxon>
        <taxon>Chordata</taxon>
        <taxon>Craniata</taxon>
        <taxon>Vertebrata</taxon>
        <taxon>Euteleostomi</taxon>
        <taxon>Actinopterygii</taxon>
        <taxon>Neopterygii</taxon>
        <taxon>Teleostei</taxon>
        <taxon>Ostariophysi</taxon>
        <taxon>Siluriformes</taxon>
        <taxon>Siluridae</taxon>
        <taxon>Silurus</taxon>
    </lineage>
</organism>
<reference evidence="3" key="1">
    <citation type="submission" date="2020-08" db="EMBL/GenBank/DDBJ databases">
        <title>Chromosome-level assembly of Southern catfish (Silurus meridionalis) provides insights into visual adaptation to the nocturnal and benthic lifestyles.</title>
        <authorList>
            <person name="Zhang Y."/>
            <person name="Wang D."/>
            <person name="Peng Z."/>
        </authorList>
    </citation>
    <scope>NUCLEOTIDE SEQUENCE</scope>
    <source>
        <strain evidence="3">SWU-2019-XX</strain>
        <tissue evidence="3">Muscle</tissue>
    </source>
</reference>
<dbReference type="EMBL" id="JABFDY010000012">
    <property type="protein sequence ID" value="KAF7700185.1"/>
    <property type="molecule type" value="Genomic_DNA"/>
</dbReference>
<dbReference type="SMART" id="SM00642">
    <property type="entry name" value="Aamy"/>
    <property type="match status" value="1"/>
</dbReference>
<dbReference type="Proteomes" id="UP000606274">
    <property type="component" value="Unassembled WGS sequence"/>
</dbReference>
<evidence type="ECO:0000313" key="4">
    <source>
        <dbReference type="Proteomes" id="UP000606274"/>
    </source>
</evidence>
<name>A0A8T0B3T3_SILME</name>
<feature type="transmembrane region" description="Helical" evidence="1">
    <location>
        <begin position="69"/>
        <end position="90"/>
    </location>
</feature>
<dbReference type="GO" id="GO:0015823">
    <property type="term" value="P:phenylalanine transport"/>
    <property type="evidence" value="ECO:0007669"/>
    <property type="project" value="TreeGrafter"/>
</dbReference>
<dbReference type="InterPro" id="IPR042280">
    <property type="entry name" value="SLC3A2"/>
</dbReference>
<dbReference type="GO" id="GO:1903801">
    <property type="term" value="P:L-leucine import across plasma membrane"/>
    <property type="evidence" value="ECO:0007669"/>
    <property type="project" value="TreeGrafter"/>
</dbReference>
<dbReference type="InterPro" id="IPR031984">
    <property type="entry name" value="SLC3A2_N"/>
</dbReference>
<dbReference type="Gene3D" id="2.60.40.1180">
    <property type="entry name" value="Golgi alpha-mannosidase II"/>
    <property type="match status" value="1"/>
</dbReference>
<dbReference type="Gene3D" id="3.20.20.80">
    <property type="entry name" value="Glycosidases"/>
    <property type="match status" value="1"/>
</dbReference>
<dbReference type="AlphaFoldDB" id="A0A8T0B3T3"/>
<dbReference type="InterPro" id="IPR013780">
    <property type="entry name" value="Glyco_hydro_b"/>
</dbReference>
<dbReference type="GO" id="GO:1904273">
    <property type="term" value="P:L-alanine import across plasma membrane"/>
    <property type="evidence" value="ECO:0007669"/>
    <property type="project" value="TreeGrafter"/>
</dbReference>
<dbReference type="SUPFAM" id="SSF51445">
    <property type="entry name" value="(Trans)glycosidases"/>
    <property type="match status" value="1"/>
</dbReference>
<dbReference type="PANTHER" id="PTHR46673">
    <property type="entry name" value="4F2 CELL-SURFACE ANTIGEN HEAVY CHAIN"/>
    <property type="match status" value="1"/>
</dbReference>
<protein>
    <recommendedName>
        <fullName evidence="2">Glycosyl hydrolase family 13 catalytic domain-containing protein</fullName>
    </recommendedName>
</protein>
<accession>A0A8T0B3T3</accession>
<keyword evidence="1" id="KW-1133">Transmembrane helix</keyword>
<dbReference type="GO" id="GO:0015173">
    <property type="term" value="F:aromatic amino acid transmembrane transporter activity"/>
    <property type="evidence" value="ECO:0007669"/>
    <property type="project" value="TreeGrafter"/>
</dbReference>
<dbReference type="GO" id="GO:0016323">
    <property type="term" value="C:basolateral plasma membrane"/>
    <property type="evidence" value="ECO:0007669"/>
    <property type="project" value="TreeGrafter"/>
</dbReference>
<keyword evidence="1" id="KW-0812">Transmembrane</keyword>
<keyword evidence="4" id="KW-1185">Reference proteome</keyword>
<evidence type="ECO:0000256" key="1">
    <source>
        <dbReference type="SAM" id="Phobius"/>
    </source>
</evidence>
<dbReference type="CDD" id="cd00551">
    <property type="entry name" value="AmyAc_family"/>
    <property type="match status" value="1"/>
</dbReference>
<comment type="caution">
    <text evidence="3">The sequence shown here is derived from an EMBL/GenBank/DDBJ whole genome shotgun (WGS) entry which is preliminary data.</text>
</comment>
<dbReference type="Pfam" id="PF16028">
    <property type="entry name" value="SLC3A2_N"/>
    <property type="match status" value="1"/>
</dbReference>
<dbReference type="InterPro" id="IPR006047">
    <property type="entry name" value="GH13_cat_dom"/>
</dbReference>
<dbReference type="GO" id="GO:0015180">
    <property type="term" value="F:L-alanine transmembrane transporter activity"/>
    <property type="evidence" value="ECO:0007669"/>
    <property type="project" value="TreeGrafter"/>
</dbReference>
<dbReference type="PANTHER" id="PTHR46673:SF2">
    <property type="entry name" value="4F2 CELL-SURFACE ANTIGEN HEAVY CHAIN-LIKE"/>
    <property type="match status" value="1"/>
</dbReference>
<dbReference type="InterPro" id="IPR017853">
    <property type="entry name" value="GH"/>
</dbReference>
<dbReference type="GO" id="GO:0016324">
    <property type="term" value="C:apical plasma membrane"/>
    <property type="evidence" value="ECO:0007669"/>
    <property type="project" value="TreeGrafter"/>
</dbReference>
<evidence type="ECO:0000259" key="2">
    <source>
        <dbReference type="SMART" id="SM00642"/>
    </source>
</evidence>
<proteinExistence type="predicted"/>
<evidence type="ECO:0000313" key="3">
    <source>
        <dbReference type="EMBL" id="KAF7700185.1"/>
    </source>
</evidence>
<gene>
    <name evidence="3" type="ORF">HF521_003143</name>
</gene>
<sequence length="481" mass="53223">MPLKVEAHSGYSNLIGSGPGLAGSLGASETLPLLIPEDEPERHYLKPLSREELEVVAGGPGWKKFRSRLVLLFWLAWLTVLGIAITTVVLTPRPVSGHLHWWQKAVFYRIQPALFLDAEGTGSGAISRVSERLPYLKSLGVGVMILEGLFRPDVSILNLTQIDQRLGTLPEFHQFITDSNKAGLKVILDLCSVNNNKTELSSNASDYYQESLRYWLEQGVSGFEICSADTAFTEKTLKWSREPVNEFGTDDNKRIIMVKEISDYVPGSNASNSAINSSLVELVSRSLIPPSLNPLSAPEVAEVIESHLKTLHGEWPSWRVDGPLAWKQWKVVMVLMMTLPGTPAIRYGEEINEVPNPHNPKNSTTLFRSLSRIRSHEEALLYGTFTSLTLNTSLIFGSTNSTATPPLAFLRSWGCVHFLVLVNLGSESCALNCTWTMSLPESGLFVTSTGLNRFGPVTLQSIKLQPYEAIVIKLFETNPNF</sequence>
<feature type="domain" description="Glycosyl hydrolase family 13 catalytic" evidence="2">
    <location>
        <begin position="109"/>
        <end position="374"/>
    </location>
</feature>
<dbReference type="GO" id="GO:0015190">
    <property type="term" value="F:L-leucine transmembrane transporter activity"/>
    <property type="evidence" value="ECO:0007669"/>
    <property type="project" value="TreeGrafter"/>
</dbReference>
<dbReference type="Pfam" id="PF00128">
    <property type="entry name" value="Alpha-amylase"/>
    <property type="match status" value="1"/>
</dbReference>
<keyword evidence="1" id="KW-0472">Membrane</keyword>